<evidence type="ECO:0000256" key="1">
    <source>
        <dbReference type="SAM" id="MobiDB-lite"/>
    </source>
</evidence>
<reference evidence="4" key="1">
    <citation type="submission" date="2010-07" db="EMBL/GenBank/DDBJ databases">
        <title>The genome sequence of Gaeumannomyces graminis var. tritici strain R3-111a-1.</title>
        <authorList>
            <consortium name="The Broad Institute Genome Sequencing Platform"/>
            <person name="Ma L.-J."/>
            <person name="Dead R."/>
            <person name="Young S."/>
            <person name="Zeng Q."/>
            <person name="Koehrsen M."/>
            <person name="Alvarado L."/>
            <person name="Berlin A."/>
            <person name="Chapman S.B."/>
            <person name="Chen Z."/>
            <person name="Freedman E."/>
            <person name="Gellesch M."/>
            <person name="Goldberg J."/>
            <person name="Griggs A."/>
            <person name="Gujja S."/>
            <person name="Heilman E.R."/>
            <person name="Heiman D."/>
            <person name="Hepburn T."/>
            <person name="Howarth C."/>
            <person name="Jen D."/>
            <person name="Larson L."/>
            <person name="Mehta T."/>
            <person name="Neiman D."/>
            <person name="Pearson M."/>
            <person name="Roberts A."/>
            <person name="Saif S."/>
            <person name="Shea T."/>
            <person name="Shenoy N."/>
            <person name="Sisk P."/>
            <person name="Stolte C."/>
            <person name="Sykes S."/>
            <person name="Walk T."/>
            <person name="White J."/>
            <person name="Yandava C."/>
            <person name="Haas B."/>
            <person name="Nusbaum C."/>
            <person name="Birren B."/>
        </authorList>
    </citation>
    <scope>NUCLEOTIDE SEQUENCE [LARGE SCALE GENOMIC DNA]</scope>
    <source>
        <strain evidence="4">R3-111a-1</strain>
    </source>
</reference>
<dbReference type="HOGENOM" id="CLU_1845231_0_0_1"/>
<protein>
    <submittedName>
        <fullName evidence="2 3">Uncharacterized protein</fullName>
    </submittedName>
</protein>
<reference evidence="2" key="2">
    <citation type="submission" date="2010-07" db="EMBL/GenBank/DDBJ databases">
        <authorList>
            <consortium name="The Broad Institute Genome Sequencing Platform"/>
            <consortium name="Broad Institute Genome Sequencing Center for Infectious Disease"/>
            <person name="Ma L.-J."/>
            <person name="Dead R."/>
            <person name="Young S."/>
            <person name="Zeng Q."/>
            <person name="Koehrsen M."/>
            <person name="Alvarado L."/>
            <person name="Berlin A."/>
            <person name="Chapman S.B."/>
            <person name="Chen Z."/>
            <person name="Freedman E."/>
            <person name="Gellesch M."/>
            <person name="Goldberg J."/>
            <person name="Griggs A."/>
            <person name="Gujja S."/>
            <person name="Heilman E.R."/>
            <person name="Heiman D."/>
            <person name="Hepburn T."/>
            <person name="Howarth C."/>
            <person name="Jen D."/>
            <person name="Larson L."/>
            <person name="Mehta T."/>
            <person name="Neiman D."/>
            <person name="Pearson M."/>
            <person name="Roberts A."/>
            <person name="Saif S."/>
            <person name="Shea T."/>
            <person name="Shenoy N."/>
            <person name="Sisk P."/>
            <person name="Stolte C."/>
            <person name="Sykes S."/>
            <person name="Walk T."/>
            <person name="White J."/>
            <person name="Yandava C."/>
            <person name="Haas B."/>
            <person name="Nusbaum C."/>
            <person name="Birren B."/>
        </authorList>
    </citation>
    <scope>NUCLEOTIDE SEQUENCE</scope>
    <source>
        <strain evidence="2">R3-111a-1</strain>
    </source>
</reference>
<reference evidence="2" key="3">
    <citation type="submission" date="2010-09" db="EMBL/GenBank/DDBJ databases">
        <title>Annotation of Gaeumannomyces graminis var. tritici R3-111a-1.</title>
        <authorList>
            <consortium name="The Broad Institute Genome Sequencing Platform"/>
            <person name="Ma L.-J."/>
            <person name="Dead R."/>
            <person name="Young S.K."/>
            <person name="Zeng Q."/>
            <person name="Gargeya S."/>
            <person name="Fitzgerald M."/>
            <person name="Haas B."/>
            <person name="Abouelleil A."/>
            <person name="Alvarado L."/>
            <person name="Arachchi H.M."/>
            <person name="Berlin A."/>
            <person name="Brown A."/>
            <person name="Chapman S.B."/>
            <person name="Chen Z."/>
            <person name="Dunbar C."/>
            <person name="Freedman E."/>
            <person name="Gearin G."/>
            <person name="Gellesch M."/>
            <person name="Goldberg J."/>
            <person name="Griggs A."/>
            <person name="Gujja S."/>
            <person name="Heiman D."/>
            <person name="Howarth C."/>
            <person name="Larson L."/>
            <person name="Lui A."/>
            <person name="MacDonald P.J.P."/>
            <person name="Mehta T."/>
            <person name="Montmayeur A."/>
            <person name="Murphy C."/>
            <person name="Neiman D."/>
            <person name="Pearson M."/>
            <person name="Priest M."/>
            <person name="Roberts A."/>
            <person name="Saif S."/>
            <person name="Shea T."/>
            <person name="Shenoy N."/>
            <person name="Sisk P."/>
            <person name="Stolte C."/>
            <person name="Sykes S."/>
            <person name="Yandava C."/>
            <person name="Wortman J."/>
            <person name="Nusbaum C."/>
            <person name="Birren B."/>
        </authorList>
    </citation>
    <scope>NUCLEOTIDE SEQUENCE</scope>
    <source>
        <strain evidence="2">R3-111a-1</strain>
    </source>
</reference>
<gene>
    <name evidence="3" type="primary">20349385</name>
    <name evidence="2" type="ORF">GGTG_08927</name>
</gene>
<dbReference type="EMBL" id="GL385398">
    <property type="protein sequence ID" value="EJT75089.1"/>
    <property type="molecule type" value="Genomic_DNA"/>
</dbReference>
<dbReference type="EnsemblFungi" id="EJT75089">
    <property type="protein sequence ID" value="EJT75089"/>
    <property type="gene ID" value="GGTG_08927"/>
</dbReference>
<proteinExistence type="predicted"/>
<name>J3P5Y7_GAET3</name>
<dbReference type="GeneID" id="20349385"/>
<reference evidence="3" key="4">
    <citation type="journal article" date="2015" name="G3 (Bethesda)">
        <title>Genome sequences of three phytopathogenic species of the Magnaporthaceae family of fungi.</title>
        <authorList>
            <person name="Okagaki L.H."/>
            <person name="Nunes C.C."/>
            <person name="Sailsbery J."/>
            <person name="Clay B."/>
            <person name="Brown D."/>
            <person name="John T."/>
            <person name="Oh Y."/>
            <person name="Young N."/>
            <person name="Fitzgerald M."/>
            <person name="Haas B.J."/>
            <person name="Zeng Q."/>
            <person name="Young S."/>
            <person name="Adiconis X."/>
            <person name="Fan L."/>
            <person name="Levin J.Z."/>
            <person name="Mitchell T.K."/>
            <person name="Okubara P.A."/>
            <person name="Farman M.L."/>
            <person name="Kohn L.M."/>
            <person name="Birren B."/>
            <person name="Ma L.-J."/>
            <person name="Dean R.A."/>
        </authorList>
    </citation>
    <scope>NUCLEOTIDE SEQUENCE</scope>
    <source>
        <strain evidence="3">R3-111a-1</strain>
    </source>
</reference>
<reference evidence="3" key="5">
    <citation type="submission" date="2018-04" db="UniProtKB">
        <authorList>
            <consortium name="EnsemblFungi"/>
        </authorList>
    </citation>
    <scope>IDENTIFICATION</scope>
    <source>
        <strain evidence="3">R3-111a-1</strain>
    </source>
</reference>
<organism evidence="2">
    <name type="scientific">Gaeumannomyces tritici (strain R3-111a-1)</name>
    <name type="common">Wheat and barley take-all root rot fungus</name>
    <name type="synonym">Gaeumannomyces graminis var. tritici</name>
    <dbReference type="NCBI Taxonomy" id="644352"/>
    <lineage>
        <taxon>Eukaryota</taxon>
        <taxon>Fungi</taxon>
        <taxon>Dikarya</taxon>
        <taxon>Ascomycota</taxon>
        <taxon>Pezizomycotina</taxon>
        <taxon>Sordariomycetes</taxon>
        <taxon>Sordariomycetidae</taxon>
        <taxon>Magnaporthales</taxon>
        <taxon>Magnaporthaceae</taxon>
        <taxon>Gaeumannomyces</taxon>
    </lineage>
</organism>
<keyword evidence="4" id="KW-1185">Reference proteome</keyword>
<dbReference type="AlphaFoldDB" id="J3P5Y7"/>
<evidence type="ECO:0000313" key="2">
    <source>
        <dbReference type="EMBL" id="EJT75089.1"/>
    </source>
</evidence>
<feature type="region of interest" description="Disordered" evidence="1">
    <location>
        <begin position="96"/>
        <end position="115"/>
    </location>
</feature>
<accession>J3P5Y7</accession>
<dbReference type="VEuPathDB" id="FungiDB:GGTG_08927"/>
<dbReference type="Proteomes" id="UP000006039">
    <property type="component" value="Unassembled WGS sequence"/>
</dbReference>
<sequence length="139" mass="15402">MYGLPLTPTFLRLRCLSTSRHDWLRNSLARASHASRHYIKYSPQPPASAARRQVGPRPVVCQLVQVYKCCAVYAFVPGHQPDSRCQIRATNHAVTRRSGAISKRTTQGGRASRYHRPSRTAALVSLISSPTTTTEPSTS</sequence>
<evidence type="ECO:0000313" key="4">
    <source>
        <dbReference type="Proteomes" id="UP000006039"/>
    </source>
</evidence>
<evidence type="ECO:0000313" key="3">
    <source>
        <dbReference type="EnsemblFungi" id="EJT75089"/>
    </source>
</evidence>
<dbReference type="RefSeq" id="XP_009225033.1">
    <property type="nucleotide sequence ID" value="XM_009226769.1"/>
</dbReference>